<keyword evidence="1" id="KW-1133">Transmembrane helix</keyword>
<dbReference type="Proteomes" id="UP000192393">
    <property type="component" value="Unassembled WGS sequence"/>
</dbReference>
<evidence type="ECO:0000313" key="3">
    <source>
        <dbReference type="EMBL" id="SMC81360.1"/>
    </source>
</evidence>
<dbReference type="RefSeq" id="WP_084018096.1">
    <property type="nucleotide sequence ID" value="NZ_FWXS01000009.1"/>
</dbReference>
<evidence type="ECO:0000313" key="4">
    <source>
        <dbReference type="Proteomes" id="UP000192393"/>
    </source>
</evidence>
<evidence type="ECO:0008006" key="5">
    <source>
        <dbReference type="Google" id="ProtNLM"/>
    </source>
</evidence>
<protein>
    <recommendedName>
        <fullName evidence="5">Outer membrane protein beta-barrel domain-containing protein</fullName>
    </recommendedName>
</protein>
<dbReference type="OrthoDB" id="1274641at2"/>
<feature type="transmembrane region" description="Helical" evidence="1">
    <location>
        <begin position="74"/>
        <end position="93"/>
    </location>
</feature>
<dbReference type="STRING" id="1434700.SAMN06296427_10977"/>
<proteinExistence type="predicted"/>
<feature type="signal peptide" evidence="2">
    <location>
        <begin position="1"/>
        <end position="17"/>
    </location>
</feature>
<gene>
    <name evidence="3" type="ORF">SAMN06296427_10977</name>
</gene>
<name>A0A1W2C887_9FLAO</name>
<reference evidence="3 4" key="1">
    <citation type="submission" date="2017-04" db="EMBL/GenBank/DDBJ databases">
        <authorList>
            <person name="Afonso C.L."/>
            <person name="Miller P.J."/>
            <person name="Scott M.A."/>
            <person name="Spackman E."/>
            <person name="Goraichik I."/>
            <person name="Dimitrov K.M."/>
            <person name="Suarez D.L."/>
            <person name="Swayne D.E."/>
        </authorList>
    </citation>
    <scope>NUCLEOTIDE SEQUENCE [LARGE SCALE GENOMIC DNA]</scope>
    <source>
        <strain evidence="3 4">CGMCC 1.12708</strain>
    </source>
</reference>
<dbReference type="AlphaFoldDB" id="A0A1W2C887"/>
<keyword evidence="4" id="KW-1185">Reference proteome</keyword>
<evidence type="ECO:0000256" key="1">
    <source>
        <dbReference type="SAM" id="Phobius"/>
    </source>
</evidence>
<keyword evidence="1" id="KW-0472">Membrane</keyword>
<keyword evidence="2" id="KW-0732">Signal</keyword>
<keyword evidence="1" id="KW-0812">Transmembrane</keyword>
<sequence length="174" mass="19222">MKKLAFTLLLIPALAFAQVEETQSGKVSLGSDTKNFFIKNGEGFKLNQYKEVFTNQEAIDRIRRARTNKTFASILTYTGSFGIGFGIGYALSVKDTKKKYGYSGFENRDKKDRQTGWIIAGVGAGITLTSIPLWSGYIKNINKGIELENGVIEEPTTQLKLNVNGNGIGMAYQF</sequence>
<feature type="chain" id="PRO_5012777395" description="Outer membrane protein beta-barrel domain-containing protein" evidence="2">
    <location>
        <begin position="18"/>
        <end position="174"/>
    </location>
</feature>
<evidence type="ECO:0000256" key="2">
    <source>
        <dbReference type="SAM" id="SignalP"/>
    </source>
</evidence>
<dbReference type="EMBL" id="FWXS01000009">
    <property type="protein sequence ID" value="SMC81360.1"/>
    <property type="molecule type" value="Genomic_DNA"/>
</dbReference>
<feature type="transmembrane region" description="Helical" evidence="1">
    <location>
        <begin position="114"/>
        <end position="134"/>
    </location>
</feature>
<accession>A0A1W2C887</accession>
<organism evidence="3 4">
    <name type="scientific">Moheibacter sediminis</name>
    <dbReference type="NCBI Taxonomy" id="1434700"/>
    <lineage>
        <taxon>Bacteria</taxon>
        <taxon>Pseudomonadati</taxon>
        <taxon>Bacteroidota</taxon>
        <taxon>Flavobacteriia</taxon>
        <taxon>Flavobacteriales</taxon>
        <taxon>Weeksellaceae</taxon>
        <taxon>Moheibacter</taxon>
    </lineage>
</organism>